<feature type="transmembrane region" description="Helical" evidence="8">
    <location>
        <begin position="179"/>
        <end position="199"/>
    </location>
</feature>
<proteinExistence type="inferred from homology"/>
<comment type="subcellular location">
    <subcellularLocation>
        <location evidence="1">Cell membrane</location>
        <topology evidence="1">Multi-pass membrane protein</topology>
    </subcellularLocation>
</comment>
<dbReference type="InterPro" id="IPR004812">
    <property type="entry name" value="Efflux_drug-R_Bcr/CmlA"/>
</dbReference>
<dbReference type="SUPFAM" id="SSF103473">
    <property type="entry name" value="MFS general substrate transporter"/>
    <property type="match status" value="1"/>
</dbReference>
<feature type="transmembrane region" description="Helical" evidence="8">
    <location>
        <begin position="265"/>
        <end position="286"/>
    </location>
</feature>
<organism evidence="10 11">
    <name type="scientific">Pseudonocardia oroxyli</name>
    <dbReference type="NCBI Taxonomy" id="366584"/>
    <lineage>
        <taxon>Bacteria</taxon>
        <taxon>Bacillati</taxon>
        <taxon>Actinomycetota</taxon>
        <taxon>Actinomycetes</taxon>
        <taxon>Pseudonocardiales</taxon>
        <taxon>Pseudonocardiaceae</taxon>
        <taxon>Pseudonocardia</taxon>
    </lineage>
</organism>
<keyword evidence="11" id="KW-1185">Reference proteome</keyword>
<comment type="similarity">
    <text evidence="2">Belongs to the major facilitator superfamily. Bcr/CmlA family.</text>
</comment>
<dbReference type="GO" id="GO:1990961">
    <property type="term" value="P:xenobiotic detoxification by transmembrane export across the plasma membrane"/>
    <property type="evidence" value="ECO:0007669"/>
    <property type="project" value="InterPro"/>
</dbReference>
<feature type="transmembrane region" description="Helical" evidence="8">
    <location>
        <begin position="92"/>
        <end position="114"/>
    </location>
</feature>
<dbReference type="GO" id="GO:0042910">
    <property type="term" value="F:xenobiotic transmembrane transporter activity"/>
    <property type="evidence" value="ECO:0007669"/>
    <property type="project" value="InterPro"/>
</dbReference>
<feature type="transmembrane region" description="Helical" evidence="8">
    <location>
        <begin position="323"/>
        <end position="346"/>
    </location>
</feature>
<reference evidence="10 11" key="1">
    <citation type="submission" date="2016-10" db="EMBL/GenBank/DDBJ databases">
        <authorList>
            <person name="de Groot N.N."/>
        </authorList>
    </citation>
    <scope>NUCLEOTIDE SEQUENCE [LARGE SCALE GENOMIC DNA]</scope>
    <source>
        <strain evidence="10 11">CGMCC 4.3143</strain>
    </source>
</reference>
<evidence type="ECO:0000256" key="6">
    <source>
        <dbReference type="ARBA" id="ARBA00022989"/>
    </source>
</evidence>
<feature type="transmembrane region" description="Helical" evidence="8">
    <location>
        <begin position="24"/>
        <end position="44"/>
    </location>
</feature>
<dbReference type="STRING" id="366584.SAMN05216377_13110"/>
<protein>
    <submittedName>
        <fullName evidence="10">MFS transporter, DHA1 family, bicyclomycin/chloramphenicol resistance protein</fullName>
    </submittedName>
</protein>
<evidence type="ECO:0000313" key="11">
    <source>
        <dbReference type="Proteomes" id="UP000198967"/>
    </source>
</evidence>
<dbReference type="CDD" id="cd17320">
    <property type="entry name" value="MFS_MdfA_MDR_like"/>
    <property type="match status" value="1"/>
</dbReference>
<keyword evidence="5 8" id="KW-0812">Transmembrane</keyword>
<evidence type="ECO:0000256" key="5">
    <source>
        <dbReference type="ARBA" id="ARBA00022692"/>
    </source>
</evidence>
<evidence type="ECO:0000256" key="4">
    <source>
        <dbReference type="ARBA" id="ARBA00022475"/>
    </source>
</evidence>
<evidence type="ECO:0000256" key="2">
    <source>
        <dbReference type="ARBA" id="ARBA00006236"/>
    </source>
</evidence>
<evidence type="ECO:0000313" key="10">
    <source>
        <dbReference type="EMBL" id="SDH65167.1"/>
    </source>
</evidence>
<dbReference type="PANTHER" id="PTHR23502:SF132">
    <property type="entry name" value="POLYAMINE TRANSPORTER 2-RELATED"/>
    <property type="match status" value="1"/>
</dbReference>
<dbReference type="GO" id="GO:0005886">
    <property type="term" value="C:plasma membrane"/>
    <property type="evidence" value="ECO:0007669"/>
    <property type="project" value="UniProtKB-SubCell"/>
</dbReference>
<evidence type="ECO:0000256" key="8">
    <source>
        <dbReference type="SAM" id="Phobius"/>
    </source>
</evidence>
<accession>A0A1G8E5L5</accession>
<keyword evidence="7 8" id="KW-0472">Membrane</keyword>
<feature type="transmembrane region" description="Helical" evidence="8">
    <location>
        <begin position="149"/>
        <end position="173"/>
    </location>
</feature>
<feature type="transmembrane region" description="Helical" evidence="8">
    <location>
        <begin position="298"/>
        <end position="317"/>
    </location>
</feature>
<dbReference type="PANTHER" id="PTHR23502">
    <property type="entry name" value="MAJOR FACILITATOR SUPERFAMILY"/>
    <property type="match status" value="1"/>
</dbReference>
<gene>
    <name evidence="10" type="ORF">SAMN05216377_13110</name>
</gene>
<keyword evidence="4" id="KW-1003">Cell membrane</keyword>
<dbReference type="OrthoDB" id="9814303at2"/>
<sequence length="409" mass="41558">MTDGTIRAVPGPPSAAPPPRRRRLLVGILGLMAGTAPLSIDMYIPGLPAMTREFGVGDVPVQLTLTAFLSGLGIGQLLIGPLSDARGRRAPLLAGTVGYIACSLLCALAPSVGVLTAARFFQGLLGAAAVVLSRAVLADRFSQQEVPRYFSYLAMVSGVAPVLAPLVGGAIVGSAGWRSVFAVLAGVGAVLLVAILVFVPESLPPERRTPGGIRRSLGAMGRLAVRPSFVRYLAAGTFTACALFAFISGATFVFQEVYGLSPTGYGVMFGTSCLGMVGAGLVFGVLARRFRVDTLLRVGVLVALGGTLLLLACRLSGVDGLAVAWVSFAVFMIGMGTVTPAVVTSLQREGADTAGAASALYGGAQFGIAALATPIVGLLGSGVGALAGVCTAAMALAALSLPARRRRRS</sequence>
<keyword evidence="3" id="KW-0813">Transport</keyword>
<keyword evidence="6 8" id="KW-1133">Transmembrane helix</keyword>
<feature type="domain" description="Major facilitator superfamily (MFS) profile" evidence="9">
    <location>
        <begin position="22"/>
        <end position="406"/>
    </location>
</feature>
<feature type="transmembrane region" description="Helical" evidence="8">
    <location>
        <begin position="358"/>
        <end position="379"/>
    </location>
</feature>
<evidence type="ECO:0000259" key="9">
    <source>
        <dbReference type="PROSITE" id="PS50850"/>
    </source>
</evidence>
<feature type="transmembrane region" description="Helical" evidence="8">
    <location>
        <begin position="59"/>
        <end position="80"/>
    </location>
</feature>
<feature type="transmembrane region" description="Helical" evidence="8">
    <location>
        <begin position="229"/>
        <end position="253"/>
    </location>
</feature>
<name>A0A1G8E5L5_PSEOR</name>
<dbReference type="AlphaFoldDB" id="A0A1G8E5L5"/>
<dbReference type="EMBL" id="FNBE01000031">
    <property type="protein sequence ID" value="SDH65167.1"/>
    <property type="molecule type" value="Genomic_DNA"/>
</dbReference>
<evidence type="ECO:0000256" key="7">
    <source>
        <dbReference type="ARBA" id="ARBA00023136"/>
    </source>
</evidence>
<evidence type="ECO:0000256" key="3">
    <source>
        <dbReference type="ARBA" id="ARBA00022448"/>
    </source>
</evidence>
<dbReference type="NCBIfam" id="TIGR00710">
    <property type="entry name" value="efflux_Bcr_CflA"/>
    <property type="match status" value="1"/>
</dbReference>
<dbReference type="InterPro" id="IPR011701">
    <property type="entry name" value="MFS"/>
</dbReference>
<dbReference type="Proteomes" id="UP000198967">
    <property type="component" value="Unassembled WGS sequence"/>
</dbReference>
<dbReference type="RefSeq" id="WP_093089797.1">
    <property type="nucleotide sequence ID" value="NZ_FNBE01000031.1"/>
</dbReference>
<feature type="transmembrane region" description="Helical" evidence="8">
    <location>
        <begin position="385"/>
        <end position="403"/>
    </location>
</feature>
<dbReference type="PROSITE" id="PS50850">
    <property type="entry name" value="MFS"/>
    <property type="match status" value="1"/>
</dbReference>
<dbReference type="InterPro" id="IPR020846">
    <property type="entry name" value="MFS_dom"/>
</dbReference>
<evidence type="ECO:0000256" key="1">
    <source>
        <dbReference type="ARBA" id="ARBA00004651"/>
    </source>
</evidence>
<dbReference type="Pfam" id="PF07690">
    <property type="entry name" value="MFS_1"/>
    <property type="match status" value="1"/>
</dbReference>
<dbReference type="Gene3D" id="1.20.1720.10">
    <property type="entry name" value="Multidrug resistance protein D"/>
    <property type="match status" value="1"/>
</dbReference>
<feature type="transmembrane region" description="Helical" evidence="8">
    <location>
        <begin position="120"/>
        <end position="137"/>
    </location>
</feature>
<dbReference type="InterPro" id="IPR036259">
    <property type="entry name" value="MFS_trans_sf"/>
</dbReference>